<evidence type="ECO:0000256" key="1">
    <source>
        <dbReference type="SAM" id="Phobius"/>
    </source>
</evidence>
<gene>
    <name evidence="3" type="ORF">IDJ76_07850</name>
</gene>
<dbReference type="InterPro" id="IPR052336">
    <property type="entry name" value="MlaD_Phospholipid_Transporter"/>
</dbReference>
<dbReference type="Proteomes" id="UP000619078">
    <property type="component" value="Unassembled WGS sequence"/>
</dbReference>
<accession>A0A926NKP7</accession>
<feature type="transmembrane region" description="Helical" evidence="1">
    <location>
        <begin position="12"/>
        <end position="30"/>
    </location>
</feature>
<feature type="domain" description="Mce/MlaD" evidence="2">
    <location>
        <begin position="40"/>
        <end position="116"/>
    </location>
</feature>
<dbReference type="EMBL" id="JACWMX010000003">
    <property type="protein sequence ID" value="MBD1393006.1"/>
    <property type="molecule type" value="Genomic_DNA"/>
</dbReference>
<keyword evidence="1" id="KW-0472">Membrane</keyword>
<dbReference type="AlphaFoldDB" id="A0A926NKP7"/>
<dbReference type="RefSeq" id="WP_191162500.1">
    <property type="nucleotide sequence ID" value="NZ_JACWMX010000003.1"/>
</dbReference>
<evidence type="ECO:0000259" key="2">
    <source>
        <dbReference type="Pfam" id="PF02470"/>
    </source>
</evidence>
<dbReference type="Pfam" id="PF02470">
    <property type="entry name" value="MlaD"/>
    <property type="match status" value="1"/>
</dbReference>
<sequence>MANKGENNIKLGVFVLAGLLVLMVSFYMIGKNRNIFGSGFELKARFDNLNGLMEGNNVLFSGIQAGTVKKITMINDTLIEVTLAIDNKTSAFIHKNALAAIGTEGLMGNKVVNIQANKGSSLMVETGDILAAQKMISTDEMLLTLSKTNNNIATISESLKKAVLGIDSSALVKLLNDQTIGISLRASLKSINNASTNADNLTRGLNNMIVRIKQGKGTAGLLISDPALAGDLKSAVSNIRSASEHANQMTGQLQEIVKNVNHDLSYGKGPLHSLLRDSTMTKKISMSLNNVQKGTNGFNQNMEALKHNFFFKGYFKNLAKQQKKDSLTRTGK</sequence>
<dbReference type="PANTHER" id="PTHR33371:SF4">
    <property type="entry name" value="INTERMEMBRANE PHOSPHOLIPID TRANSPORT SYSTEM BINDING PROTEIN MLAD"/>
    <property type="match status" value="1"/>
</dbReference>
<reference evidence="3" key="1">
    <citation type="submission" date="2020-09" db="EMBL/GenBank/DDBJ databases">
        <title>Novel species of Mucilaginibacter isolated from a glacier on the Tibetan Plateau.</title>
        <authorList>
            <person name="Liu Q."/>
            <person name="Xin Y.-H."/>
        </authorList>
    </citation>
    <scope>NUCLEOTIDE SEQUENCE</scope>
    <source>
        <strain evidence="3">ZB1P21</strain>
    </source>
</reference>
<name>A0A926NKP7_9SPHI</name>
<evidence type="ECO:0000313" key="4">
    <source>
        <dbReference type="Proteomes" id="UP000619078"/>
    </source>
</evidence>
<dbReference type="InterPro" id="IPR003399">
    <property type="entry name" value="Mce/MlaD"/>
</dbReference>
<keyword evidence="4" id="KW-1185">Reference proteome</keyword>
<keyword evidence="1" id="KW-1133">Transmembrane helix</keyword>
<proteinExistence type="predicted"/>
<dbReference type="PANTHER" id="PTHR33371">
    <property type="entry name" value="INTERMEMBRANE PHOSPHOLIPID TRANSPORT SYSTEM BINDING PROTEIN MLAD-RELATED"/>
    <property type="match status" value="1"/>
</dbReference>
<comment type="caution">
    <text evidence="3">The sequence shown here is derived from an EMBL/GenBank/DDBJ whole genome shotgun (WGS) entry which is preliminary data.</text>
</comment>
<protein>
    <submittedName>
        <fullName evidence="3">MCE family protein</fullName>
    </submittedName>
</protein>
<evidence type="ECO:0000313" key="3">
    <source>
        <dbReference type="EMBL" id="MBD1393006.1"/>
    </source>
</evidence>
<organism evidence="3 4">
    <name type="scientific">Mucilaginibacter glaciei</name>
    <dbReference type="NCBI Taxonomy" id="2772109"/>
    <lineage>
        <taxon>Bacteria</taxon>
        <taxon>Pseudomonadati</taxon>
        <taxon>Bacteroidota</taxon>
        <taxon>Sphingobacteriia</taxon>
        <taxon>Sphingobacteriales</taxon>
        <taxon>Sphingobacteriaceae</taxon>
        <taxon>Mucilaginibacter</taxon>
    </lineage>
</organism>
<keyword evidence="1" id="KW-0812">Transmembrane</keyword>